<evidence type="ECO:0000313" key="1">
    <source>
        <dbReference type="EMBL" id="CAG8807680.1"/>
    </source>
</evidence>
<name>A0ABN7VYW9_GIGMA</name>
<keyword evidence="2" id="KW-1185">Reference proteome</keyword>
<comment type="caution">
    <text evidence="1">The sequence shown here is derived from an EMBL/GenBank/DDBJ whole genome shotgun (WGS) entry which is preliminary data.</text>
</comment>
<accession>A0ABN7VYW9</accession>
<reference evidence="1 2" key="1">
    <citation type="submission" date="2021-06" db="EMBL/GenBank/DDBJ databases">
        <authorList>
            <person name="Kallberg Y."/>
            <person name="Tangrot J."/>
            <person name="Rosling A."/>
        </authorList>
    </citation>
    <scope>NUCLEOTIDE SEQUENCE [LARGE SCALE GENOMIC DNA]</scope>
    <source>
        <strain evidence="1 2">120-4 pot B 10/14</strain>
    </source>
</reference>
<sequence length="70" mass="7733">HSNAHVLVKLQKQIIINENNSNSFISTDSLVKELSAKIILLEEKTKEIADLTNSEAINEDELGQLSGTLE</sequence>
<evidence type="ECO:0000313" key="2">
    <source>
        <dbReference type="Proteomes" id="UP000789901"/>
    </source>
</evidence>
<proteinExistence type="predicted"/>
<dbReference type="EMBL" id="CAJVQB010026002">
    <property type="protein sequence ID" value="CAG8807680.1"/>
    <property type="molecule type" value="Genomic_DNA"/>
</dbReference>
<dbReference type="Proteomes" id="UP000789901">
    <property type="component" value="Unassembled WGS sequence"/>
</dbReference>
<protein>
    <submittedName>
        <fullName evidence="1">27700_t:CDS:1</fullName>
    </submittedName>
</protein>
<feature type="non-terminal residue" evidence="1">
    <location>
        <position position="70"/>
    </location>
</feature>
<feature type="non-terminal residue" evidence="1">
    <location>
        <position position="1"/>
    </location>
</feature>
<gene>
    <name evidence="1" type="ORF">GMARGA_LOCUS24548</name>
</gene>
<organism evidence="1 2">
    <name type="scientific">Gigaspora margarita</name>
    <dbReference type="NCBI Taxonomy" id="4874"/>
    <lineage>
        <taxon>Eukaryota</taxon>
        <taxon>Fungi</taxon>
        <taxon>Fungi incertae sedis</taxon>
        <taxon>Mucoromycota</taxon>
        <taxon>Glomeromycotina</taxon>
        <taxon>Glomeromycetes</taxon>
        <taxon>Diversisporales</taxon>
        <taxon>Gigasporaceae</taxon>
        <taxon>Gigaspora</taxon>
    </lineage>
</organism>